<sequence>MSTRKPRTRSSSSAPTATPRKTRSTKSRTSSFRTSQSASAPSAASSTAANRGAAGAGSGGKGTGSAHANFEQFHGWRALLNPIFCYHGFRMSVTVLTIFGLIMVFSSSSVTMVSAGASPWTKAISQAMFAVIGVVIAFVAMRLPESLYKRISQPVLILAFFVQLLTLTPLGTEVQGNAGWIRIGGLTFQPAEFMKYALCLWLPKAMIEARKEFEKLPKDATFKERLMAFKVPIIGYVAGFGAIMIGKDLGTGLIVLLIGLMGFWIGGFPGKPLLAISGAALALVAAFVFSSKNRMTRILATYTQCSADDIQGICYQSVHAKYALGSGGLFGVGIGNSREKWNYLPEAHNDFIYAIIGEETGFIGTTIVLILFVILGWSMFIIARSTKDRYISIALLCFAVWIMGQAIVNIGVVIGLLPVMGVPLPFVSAGGSSLVMCLLAAGTADSLMRNQPQIHAELTRV</sequence>
<evidence type="ECO:0000256" key="7">
    <source>
        <dbReference type="ARBA" id="ARBA00022984"/>
    </source>
</evidence>
<dbReference type="GO" id="GO:0051301">
    <property type="term" value="P:cell division"/>
    <property type="evidence" value="ECO:0007669"/>
    <property type="project" value="UniProtKB-KW"/>
</dbReference>
<dbReference type="Pfam" id="PF01098">
    <property type="entry name" value="FTSW_RODA_SPOVE"/>
    <property type="match status" value="1"/>
</dbReference>
<protein>
    <recommendedName>
        <fullName evidence="13">Probable peptidoglycan glycosyltransferase FtsW</fullName>
        <ecNumber evidence="15">2.4.99.28</ecNumber>
    </recommendedName>
    <alternativeName>
        <fullName evidence="14">Cell division protein FtsW</fullName>
    </alternativeName>
    <alternativeName>
        <fullName evidence="11">Cell wall polymerase</fullName>
    </alternativeName>
    <alternativeName>
        <fullName evidence="10">Peptidoglycan polymerase</fullName>
    </alternativeName>
</protein>
<evidence type="ECO:0000256" key="18">
    <source>
        <dbReference type="SAM" id="MobiDB-lite"/>
    </source>
</evidence>
<feature type="transmembrane region" description="Helical" evidence="19">
    <location>
        <begin position="123"/>
        <end position="143"/>
    </location>
</feature>
<keyword evidence="20" id="KW-0131">Cell cycle</keyword>
<dbReference type="PROSITE" id="PS00428">
    <property type="entry name" value="FTSW_RODA_SPOVE"/>
    <property type="match status" value="1"/>
</dbReference>
<feature type="compositionally biased region" description="Low complexity" evidence="18">
    <location>
        <begin position="9"/>
        <end position="19"/>
    </location>
</feature>
<evidence type="ECO:0000256" key="11">
    <source>
        <dbReference type="ARBA" id="ARBA00033270"/>
    </source>
</evidence>
<feature type="transmembrane region" description="Helical" evidence="19">
    <location>
        <begin position="422"/>
        <end position="441"/>
    </location>
</feature>
<evidence type="ECO:0000256" key="17">
    <source>
        <dbReference type="ARBA" id="ARBA00049966"/>
    </source>
</evidence>
<gene>
    <name evidence="20" type="ORF">D2E26_0263</name>
</gene>
<dbReference type="EMBL" id="QXGM01000001">
    <property type="protein sequence ID" value="RSX55700.1"/>
    <property type="molecule type" value="Genomic_DNA"/>
</dbReference>
<keyword evidence="8 19" id="KW-1133">Transmembrane helix</keyword>
<evidence type="ECO:0000256" key="14">
    <source>
        <dbReference type="ARBA" id="ARBA00041418"/>
    </source>
</evidence>
<evidence type="ECO:0000256" key="12">
    <source>
        <dbReference type="ARBA" id="ARBA00038053"/>
    </source>
</evidence>
<evidence type="ECO:0000256" key="6">
    <source>
        <dbReference type="ARBA" id="ARBA00022960"/>
    </source>
</evidence>
<dbReference type="PANTHER" id="PTHR30474">
    <property type="entry name" value="CELL CYCLE PROTEIN"/>
    <property type="match status" value="1"/>
</dbReference>
<keyword evidence="5 19" id="KW-0812">Transmembrane</keyword>
<comment type="caution">
    <text evidence="20">The sequence shown here is derived from an EMBL/GenBank/DDBJ whole genome shotgun (WGS) entry which is preliminary data.</text>
</comment>
<comment type="pathway">
    <text evidence="2">Cell wall biogenesis; peptidoglycan biosynthesis.</text>
</comment>
<organism evidence="20 21">
    <name type="scientific">Bifidobacterium dolichotidis</name>
    <dbReference type="NCBI Taxonomy" id="2306976"/>
    <lineage>
        <taxon>Bacteria</taxon>
        <taxon>Bacillati</taxon>
        <taxon>Actinomycetota</taxon>
        <taxon>Actinomycetes</taxon>
        <taxon>Bifidobacteriales</taxon>
        <taxon>Bifidobacteriaceae</taxon>
        <taxon>Bifidobacterium</taxon>
    </lineage>
</organism>
<keyword evidence="9 19" id="KW-0472">Membrane</keyword>
<comment type="catalytic activity">
    <reaction evidence="16">
        <text>[GlcNAc-(1-&gt;4)-Mur2Ac(oyl-L-Ala-gamma-D-Glu-L-Lys-D-Ala-D-Ala)](n)-di-trans,octa-cis-undecaprenyl diphosphate + beta-D-GlcNAc-(1-&gt;4)-Mur2Ac(oyl-L-Ala-gamma-D-Glu-L-Lys-D-Ala-D-Ala)-di-trans,octa-cis-undecaprenyl diphosphate = [GlcNAc-(1-&gt;4)-Mur2Ac(oyl-L-Ala-gamma-D-Glu-L-Lys-D-Ala-D-Ala)](n+1)-di-trans,octa-cis-undecaprenyl diphosphate + di-trans,octa-cis-undecaprenyl diphosphate + H(+)</text>
        <dbReference type="Rhea" id="RHEA:23708"/>
        <dbReference type="Rhea" id="RHEA-COMP:9602"/>
        <dbReference type="Rhea" id="RHEA-COMP:9603"/>
        <dbReference type="ChEBI" id="CHEBI:15378"/>
        <dbReference type="ChEBI" id="CHEBI:58405"/>
        <dbReference type="ChEBI" id="CHEBI:60033"/>
        <dbReference type="ChEBI" id="CHEBI:78435"/>
        <dbReference type="EC" id="2.4.99.28"/>
    </reaction>
</comment>
<evidence type="ECO:0000256" key="5">
    <source>
        <dbReference type="ARBA" id="ARBA00022692"/>
    </source>
</evidence>
<dbReference type="GO" id="GO:0008360">
    <property type="term" value="P:regulation of cell shape"/>
    <property type="evidence" value="ECO:0007669"/>
    <property type="project" value="UniProtKB-KW"/>
</dbReference>
<evidence type="ECO:0000256" key="8">
    <source>
        <dbReference type="ARBA" id="ARBA00022989"/>
    </source>
</evidence>
<dbReference type="GO" id="GO:0015648">
    <property type="term" value="F:lipid-linked peptidoglycan transporter activity"/>
    <property type="evidence" value="ECO:0007669"/>
    <property type="project" value="TreeGrafter"/>
</dbReference>
<comment type="function">
    <text evidence="17">Peptidoglycan polymerase that is essential for cell division.</text>
</comment>
<dbReference type="OrthoDB" id="9768187at2"/>
<dbReference type="InterPro" id="IPR001182">
    <property type="entry name" value="FtsW/RodA"/>
</dbReference>
<dbReference type="GO" id="GO:0032153">
    <property type="term" value="C:cell division site"/>
    <property type="evidence" value="ECO:0007669"/>
    <property type="project" value="TreeGrafter"/>
</dbReference>
<dbReference type="PANTHER" id="PTHR30474:SF2">
    <property type="entry name" value="PEPTIDOGLYCAN GLYCOSYLTRANSFERASE FTSW-RELATED"/>
    <property type="match status" value="1"/>
</dbReference>
<evidence type="ECO:0000256" key="16">
    <source>
        <dbReference type="ARBA" id="ARBA00049902"/>
    </source>
</evidence>
<feature type="transmembrane region" description="Helical" evidence="19">
    <location>
        <begin position="224"/>
        <end position="243"/>
    </location>
</feature>
<comment type="similarity">
    <text evidence="12">Belongs to the SEDS family. FtsW subfamily.</text>
</comment>
<evidence type="ECO:0000256" key="15">
    <source>
        <dbReference type="ARBA" id="ARBA00044770"/>
    </source>
</evidence>
<feature type="transmembrane region" description="Helical" evidence="19">
    <location>
        <begin position="93"/>
        <end position="117"/>
    </location>
</feature>
<keyword evidence="20" id="KW-0132">Cell division</keyword>
<keyword evidence="6" id="KW-0133">Cell shape</keyword>
<keyword evidence="21" id="KW-1185">Reference proteome</keyword>
<proteinExistence type="inferred from homology"/>
<dbReference type="AlphaFoldDB" id="A0A430FS64"/>
<evidence type="ECO:0000256" key="1">
    <source>
        <dbReference type="ARBA" id="ARBA00004141"/>
    </source>
</evidence>
<dbReference type="InterPro" id="IPR018365">
    <property type="entry name" value="Cell_cycle_FtsW-rel_CS"/>
</dbReference>
<dbReference type="RefSeq" id="WP_125962903.1">
    <property type="nucleotide sequence ID" value="NZ_QXGM01000001.1"/>
</dbReference>
<comment type="subcellular location">
    <subcellularLocation>
        <location evidence="1">Membrane</location>
        <topology evidence="1">Multi-pass membrane protein</topology>
    </subcellularLocation>
</comment>
<dbReference type="GO" id="GO:0005886">
    <property type="term" value="C:plasma membrane"/>
    <property type="evidence" value="ECO:0007669"/>
    <property type="project" value="TreeGrafter"/>
</dbReference>
<evidence type="ECO:0000256" key="2">
    <source>
        <dbReference type="ARBA" id="ARBA00004752"/>
    </source>
</evidence>
<feature type="region of interest" description="Disordered" evidence="18">
    <location>
        <begin position="1"/>
        <end position="61"/>
    </location>
</feature>
<feature type="compositionally biased region" description="Low complexity" evidence="18">
    <location>
        <begin position="27"/>
        <end position="53"/>
    </location>
</feature>
<evidence type="ECO:0000256" key="13">
    <source>
        <dbReference type="ARBA" id="ARBA00041185"/>
    </source>
</evidence>
<evidence type="ECO:0000256" key="19">
    <source>
        <dbReference type="SAM" id="Phobius"/>
    </source>
</evidence>
<reference evidence="20 21" key="1">
    <citation type="submission" date="2018-09" db="EMBL/GenBank/DDBJ databases">
        <title>Characterization of the phylogenetic diversity of five novel species belonging to the genus Bifidobacterium.</title>
        <authorList>
            <person name="Lugli G.A."/>
            <person name="Duranti S."/>
            <person name="Milani C."/>
        </authorList>
    </citation>
    <scope>NUCLEOTIDE SEQUENCE [LARGE SCALE GENOMIC DNA]</scope>
    <source>
        <strain evidence="20 21">2036B</strain>
    </source>
</reference>
<keyword evidence="4" id="KW-0808">Transferase</keyword>
<evidence type="ECO:0000313" key="21">
    <source>
        <dbReference type="Proteomes" id="UP000287609"/>
    </source>
</evidence>
<evidence type="ECO:0000256" key="3">
    <source>
        <dbReference type="ARBA" id="ARBA00022676"/>
    </source>
</evidence>
<evidence type="ECO:0000256" key="4">
    <source>
        <dbReference type="ARBA" id="ARBA00022679"/>
    </source>
</evidence>
<feature type="transmembrane region" description="Helical" evidence="19">
    <location>
        <begin position="390"/>
        <end position="416"/>
    </location>
</feature>
<evidence type="ECO:0000256" key="10">
    <source>
        <dbReference type="ARBA" id="ARBA00032370"/>
    </source>
</evidence>
<dbReference type="EC" id="2.4.99.28" evidence="15"/>
<keyword evidence="7" id="KW-0573">Peptidoglycan synthesis</keyword>
<dbReference type="GO" id="GO:0009252">
    <property type="term" value="P:peptidoglycan biosynthetic process"/>
    <property type="evidence" value="ECO:0007669"/>
    <property type="project" value="UniProtKB-KW"/>
</dbReference>
<dbReference type="GO" id="GO:0008955">
    <property type="term" value="F:peptidoglycan glycosyltransferase activity"/>
    <property type="evidence" value="ECO:0007669"/>
    <property type="project" value="UniProtKB-EC"/>
</dbReference>
<feature type="transmembrane region" description="Helical" evidence="19">
    <location>
        <begin position="362"/>
        <end position="383"/>
    </location>
</feature>
<accession>A0A430FS64</accession>
<evidence type="ECO:0000313" key="20">
    <source>
        <dbReference type="EMBL" id="RSX55700.1"/>
    </source>
</evidence>
<name>A0A430FS64_9BIFI</name>
<feature type="transmembrane region" description="Helical" evidence="19">
    <location>
        <begin position="273"/>
        <end position="290"/>
    </location>
</feature>
<evidence type="ECO:0000256" key="9">
    <source>
        <dbReference type="ARBA" id="ARBA00023136"/>
    </source>
</evidence>
<dbReference type="Proteomes" id="UP000287609">
    <property type="component" value="Unassembled WGS sequence"/>
</dbReference>
<feature type="transmembrane region" description="Helical" evidence="19">
    <location>
        <begin position="249"/>
        <end position="266"/>
    </location>
</feature>
<keyword evidence="3" id="KW-0328">Glycosyltransferase</keyword>